<organism evidence="2 3">
    <name type="scientific">Stakelama marina</name>
    <dbReference type="NCBI Taxonomy" id="2826939"/>
    <lineage>
        <taxon>Bacteria</taxon>
        <taxon>Pseudomonadati</taxon>
        <taxon>Pseudomonadota</taxon>
        <taxon>Alphaproteobacteria</taxon>
        <taxon>Sphingomonadales</taxon>
        <taxon>Sphingomonadaceae</taxon>
        <taxon>Stakelama</taxon>
    </lineage>
</organism>
<sequence>MDAATDEKAIRLIAGGATMLGLSVLADSGLEHYRGSFRNPAMVFPLLSSSMAIGFNGRRLEKPLSDEKTGPLVSHLTSAATGVVGLGFHLYNVMKRPGGLTFTNLFYAAPAGAPFALALAGALGSTADRLARGKDTLGPIHLTSGRAIGLLTSFGLIGTVAEATLLHFRGAYHDPFMWLPVALPPVTAASLARDVVDDQPRQITTSLLAATAAMGLIGVGFHAYGVARNMGGWKNWRQNLLVGPPTPAPPAFTGLAIAGLGALMLMKKRRKARG</sequence>
<dbReference type="EMBL" id="JAGRQC010000001">
    <property type="protein sequence ID" value="MBR0551536.1"/>
    <property type="molecule type" value="Genomic_DNA"/>
</dbReference>
<dbReference type="RefSeq" id="WP_284052809.1">
    <property type="nucleotide sequence ID" value="NZ_JAGRQC010000001.1"/>
</dbReference>
<feature type="transmembrane region" description="Helical" evidence="1">
    <location>
        <begin position="148"/>
        <end position="170"/>
    </location>
</feature>
<feature type="transmembrane region" description="Helical" evidence="1">
    <location>
        <begin position="72"/>
        <end position="93"/>
    </location>
</feature>
<keyword evidence="3" id="KW-1185">Reference proteome</keyword>
<proteinExistence type="predicted"/>
<feature type="transmembrane region" description="Helical" evidence="1">
    <location>
        <begin position="12"/>
        <end position="30"/>
    </location>
</feature>
<dbReference type="AlphaFoldDB" id="A0A8T4IH37"/>
<feature type="transmembrane region" description="Helical" evidence="1">
    <location>
        <begin position="247"/>
        <end position="266"/>
    </location>
</feature>
<comment type="caution">
    <text evidence="2">The sequence shown here is derived from an EMBL/GenBank/DDBJ whole genome shotgun (WGS) entry which is preliminary data.</text>
</comment>
<dbReference type="Proteomes" id="UP000676996">
    <property type="component" value="Unassembled WGS sequence"/>
</dbReference>
<feature type="transmembrane region" description="Helical" evidence="1">
    <location>
        <begin position="105"/>
        <end position="127"/>
    </location>
</feature>
<feature type="transmembrane region" description="Helical" evidence="1">
    <location>
        <begin position="207"/>
        <end position="227"/>
    </location>
</feature>
<gene>
    <name evidence="2" type="ORF">J7S20_03340</name>
</gene>
<reference evidence="2" key="1">
    <citation type="submission" date="2021-04" db="EMBL/GenBank/DDBJ databases">
        <title>Ouciella asimina sp. nov., isolated from the surface seawater in the hydrothermal field of Okinawa Trough.</title>
        <authorList>
            <person name="Shuang W."/>
        </authorList>
    </citation>
    <scope>NUCLEOTIDE SEQUENCE</scope>
    <source>
        <strain evidence="2">LXI357</strain>
    </source>
</reference>
<evidence type="ECO:0000256" key="1">
    <source>
        <dbReference type="SAM" id="Phobius"/>
    </source>
</evidence>
<name>A0A8T4IH37_9SPHN</name>
<protein>
    <submittedName>
        <fullName evidence="2">Uncharacterized protein</fullName>
    </submittedName>
</protein>
<evidence type="ECO:0000313" key="2">
    <source>
        <dbReference type="EMBL" id="MBR0551536.1"/>
    </source>
</evidence>
<keyword evidence="1" id="KW-0812">Transmembrane</keyword>
<keyword evidence="1" id="KW-0472">Membrane</keyword>
<keyword evidence="1" id="KW-1133">Transmembrane helix</keyword>
<evidence type="ECO:0000313" key="3">
    <source>
        <dbReference type="Proteomes" id="UP000676996"/>
    </source>
</evidence>
<accession>A0A8T4IH37</accession>